<name>A0BBU8_PARTE</name>
<keyword evidence="2 3" id="KW-0812">Transmembrane</keyword>
<dbReference type="Pfam" id="PF01595">
    <property type="entry name" value="CNNM"/>
    <property type="match status" value="1"/>
</dbReference>
<keyword evidence="2 3" id="KW-1133">Transmembrane helix</keyword>
<dbReference type="InterPro" id="IPR000644">
    <property type="entry name" value="CBS_dom"/>
</dbReference>
<reference evidence="6 7" key="1">
    <citation type="journal article" date="2006" name="Nature">
        <title>Global trends of whole-genome duplications revealed by the ciliate Paramecium tetraurelia.</title>
        <authorList>
            <consortium name="Genoscope"/>
            <person name="Aury J.-M."/>
            <person name="Jaillon O."/>
            <person name="Duret L."/>
            <person name="Noel B."/>
            <person name="Jubin C."/>
            <person name="Porcel B.M."/>
            <person name="Segurens B."/>
            <person name="Daubin V."/>
            <person name="Anthouard V."/>
            <person name="Aiach N."/>
            <person name="Arnaiz O."/>
            <person name="Billaut A."/>
            <person name="Beisson J."/>
            <person name="Blanc I."/>
            <person name="Bouhouche K."/>
            <person name="Camara F."/>
            <person name="Duharcourt S."/>
            <person name="Guigo R."/>
            <person name="Gogendeau D."/>
            <person name="Katinka M."/>
            <person name="Keller A.-M."/>
            <person name="Kissmehl R."/>
            <person name="Klotz C."/>
            <person name="Koll F."/>
            <person name="Le Moue A."/>
            <person name="Lepere C."/>
            <person name="Malinsky S."/>
            <person name="Nowacki M."/>
            <person name="Nowak J.K."/>
            <person name="Plattner H."/>
            <person name="Poulain J."/>
            <person name="Ruiz F."/>
            <person name="Serrano V."/>
            <person name="Zagulski M."/>
            <person name="Dessen P."/>
            <person name="Betermier M."/>
            <person name="Weissenbach J."/>
            <person name="Scarpelli C."/>
            <person name="Schachter V."/>
            <person name="Sperling L."/>
            <person name="Meyer E."/>
            <person name="Cohen J."/>
            <person name="Wincker P."/>
        </authorList>
    </citation>
    <scope>NUCLEOTIDE SEQUENCE [LARGE SCALE GENOMIC DNA]</scope>
    <source>
        <strain evidence="6 7">Stock d4-2</strain>
    </source>
</reference>
<dbReference type="PANTHER" id="PTHR12064:SF97">
    <property type="entry name" value="METAL TRANSPORTER CNNM-5"/>
    <property type="match status" value="1"/>
</dbReference>
<dbReference type="STRING" id="5888.A0BBU8"/>
<evidence type="ECO:0000313" key="7">
    <source>
        <dbReference type="Proteomes" id="UP000000600"/>
    </source>
</evidence>
<gene>
    <name evidence="6" type="ORF">GSPATT00000450001</name>
</gene>
<evidence type="ECO:0000256" key="1">
    <source>
        <dbReference type="ARBA" id="ARBA00022737"/>
    </source>
</evidence>
<dbReference type="eggNOG" id="KOG2118">
    <property type="taxonomic scope" value="Eukaryota"/>
</dbReference>
<dbReference type="SUPFAM" id="SSF54631">
    <property type="entry name" value="CBS-domain pair"/>
    <property type="match status" value="1"/>
</dbReference>
<feature type="signal peptide" evidence="4">
    <location>
        <begin position="1"/>
        <end position="19"/>
    </location>
</feature>
<dbReference type="InParanoid" id="A0BBU8"/>
<organism evidence="6 7">
    <name type="scientific">Paramecium tetraurelia</name>
    <dbReference type="NCBI Taxonomy" id="5888"/>
    <lineage>
        <taxon>Eukaryota</taxon>
        <taxon>Sar</taxon>
        <taxon>Alveolata</taxon>
        <taxon>Ciliophora</taxon>
        <taxon>Intramacronucleata</taxon>
        <taxon>Oligohymenophorea</taxon>
        <taxon>Peniculida</taxon>
        <taxon>Parameciidae</taxon>
        <taxon>Paramecium</taxon>
    </lineage>
</organism>
<dbReference type="EMBL" id="CT867985">
    <property type="protein sequence ID" value="CAK56015.1"/>
    <property type="molecule type" value="Genomic_DNA"/>
</dbReference>
<feature type="transmembrane region" description="Helical" evidence="3">
    <location>
        <begin position="117"/>
        <end position="134"/>
    </location>
</feature>
<dbReference type="KEGG" id="ptm:GSPATT00000450001"/>
<dbReference type="InterPro" id="IPR046342">
    <property type="entry name" value="CBS_dom_sf"/>
</dbReference>
<evidence type="ECO:0000256" key="4">
    <source>
        <dbReference type="SAM" id="SignalP"/>
    </source>
</evidence>
<dbReference type="InterPro" id="IPR045095">
    <property type="entry name" value="ACDP"/>
</dbReference>
<dbReference type="Gene3D" id="3.10.580.10">
    <property type="entry name" value="CBS-domain"/>
    <property type="match status" value="1"/>
</dbReference>
<dbReference type="Proteomes" id="UP000000600">
    <property type="component" value="Unassembled WGS sequence"/>
</dbReference>
<keyword evidence="2 3" id="KW-0472">Membrane</keyword>
<keyword evidence="7" id="KW-1185">Reference proteome</keyword>
<feature type="domain" description="CNNM transmembrane" evidence="5">
    <location>
        <begin position="34"/>
        <end position="226"/>
    </location>
</feature>
<evidence type="ECO:0000259" key="5">
    <source>
        <dbReference type="PROSITE" id="PS51846"/>
    </source>
</evidence>
<dbReference type="GO" id="GO:0016020">
    <property type="term" value="C:membrane"/>
    <property type="evidence" value="ECO:0007669"/>
    <property type="project" value="UniProtKB-UniRule"/>
</dbReference>
<keyword evidence="4" id="KW-0732">Signal</keyword>
<sequence length="367" mass="42462">MFRIFRIILYFRLIGNCFALDPEIIQLEDHIFYGMISLYQTKLSISCLILFSGFCSGATQGLLSIDQITIEVKNKKWASRILSVIQEHHLLLSTLLVANSLANESLPIFIKRSTGDWIALLISVILVVLFGEIFPSAIMTGKHQFRIASSITPYIKFLISILYLICYPLSLILDKVLGTKCKRYHLEYIRQLMEICQQQDVIKPEELKIIVSVMKLRNKQVINHIKPLHQVCYIQQDEPYCKRLLRRLKVKEYSMIPIIENNSVIGLFKSKDLVTLDESNYGQLIVELVKIYQPLIISGDTKMLDLVLMFQKYKTNIAFVVMQELQGIISLKDLFNEILDDVYLDEDIHGTVRMEQTSQQQSIQTIY</sequence>
<keyword evidence="1" id="KW-0677">Repeat</keyword>
<dbReference type="PANTHER" id="PTHR12064">
    <property type="entry name" value="METAL TRANSPORTER CNNM"/>
    <property type="match status" value="1"/>
</dbReference>
<accession>A0BBU8</accession>
<feature type="chain" id="PRO_5002622368" description="CNNM transmembrane domain-containing protein" evidence="4">
    <location>
        <begin position="20"/>
        <end position="367"/>
    </location>
</feature>
<protein>
    <recommendedName>
        <fullName evidence="5">CNNM transmembrane domain-containing protein</fullName>
    </recommendedName>
</protein>
<evidence type="ECO:0000256" key="3">
    <source>
        <dbReference type="SAM" id="Phobius"/>
    </source>
</evidence>
<dbReference type="GO" id="GO:0010960">
    <property type="term" value="P:magnesium ion homeostasis"/>
    <property type="evidence" value="ECO:0007669"/>
    <property type="project" value="InterPro"/>
</dbReference>
<dbReference type="HOGENOM" id="CLU_011310_0_3_1"/>
<dbReference type="AlphaFoldDB" id="A0BBU8"/>
<dbReference type="Pfam" id="PF00571">
    <property type="entry name" value="CBS"/>
    <property type="match status" value="1"/>
</dbReference>
<dbReference type="OrthoDB" id="297971at2759"/>
<evidence type="ECO:0000313" key="6">
    <source>
        <dbReference type="EMBL" id="CAK56015.1"/>
    </source>
</evidence>
<dbReference type="RefSeq" id="XP_001423413.1">
    <property type="nucleotide sequence ID" value="XM_001423376.1"/>
</dbReference>
<dbReference type="InterPro" id="IPR002550">
    <property type="entry name" value="CNNM"/>
</dbReference>
<dbReference type="OMA" id="KNETANM"/>
<dbReference type="PROSITE" id="PS51846">
    <property type="entry name" value="CNNM"/>
    <property type="match status" value="1"/>
</dbReference>
<feature type="transmembrane region" description="Helical" evidence="3">
    <location>
        <begin position="154"/>
        <end position="173"/>
    </location>
</feature>
<dbReference type="GO" id="GO:0022857">
    <property type="term" value="F:transmembrane transporter activity"/>
    <property type="evidence" value="ECO:0000318"/>
    <property type="project" value="GO_Central"/>
</dbReference>
<dbReference type="GeneID" id="5009197"/>
<evidence type="ECO:0000256" key="2">
    <source>
        <dbReference type="PROSITE-ProRule" id="PRU01193"/>
    </source>
</evidence>
<proteinExistence type="predicted"/>